<protein>
    <submittedName>
        <fullName evidence="2">Uncharacterized protein</fullName>
    </submittedName>
</protein>
<accession>A0A6A4SG37</accession>
<dbReference type="Proteomes" id="UP000438429">
    <property type="component" value="Unassembled WGS sequence"/>
</dbReference>
<comment type="caution">
    <text evidence="2">The sequence shown here is derived from an EMBL/GenBank/DDBJ whole genome shotgun (WGS) entry which is preliminary data.</text>
</comment>
<reference evidence="2 3" key="1">
    <citation type="submission" date="2019-06" db="EMBL/GenBank/DDBJ databases">
        <title>Draft genomes of female and male turbot (Scophthalmus maximus).</title>
        <authorList>
            <person name="Xu H."/>
            <person name="Xu X.-W."/>
            <person name="Shao C."/>
            <person name="Chen S."/>
        </authorList>
    </citation>
    <scope>NUCLEOTIDE SEQUENCE [LARGE SCALE GENOMIC DNA]</scope>
    <source>
        <strain evidence="2">Ysfricsl-2016a</strain>
        <tissue evidence="2">Blood</tissue>
    </source>
</reference>
<evidence type="ECO:0000256" key="1">
    <source>
        <dbReference type="SAM" id="MobiDB-lite"/>
    </source>
</evidence>
<dbReference type="AlphaFoldDB" id="A0A6A4SG37"/>
<gene>
    <name evidence="2" type="ORF">F2P81_016120</name>
</gene>
<feature type="region of interest" description="Disordered" evidence="1">
    <location>
        <begin position="133"/>
        <end position="154"/>
    </location>
</feature>
<evidence type="ECO:0000313" key="2">
    <source>
        <dbReference type="EMBL" id="KAF0031565.1"/>
    </source>
</evidence>
<proteinExistence type="predicted"/>
<sequence length="177" mass="19886">MRVRPRESDSDARLKCEHPKQRKGSFGLYLSVCCSAMKNVEFMDTFNNTLNIQDIAAKFPCELGEEWHTGAHNIKIYERRRVKLNDFVDRKANIAMDPIHGMGRNAGPRRQARGPLDERLQRKCDDKRGLINGATVVSDQTGSPRSKPETRVMGSQRCAFSKPCLFCNSGGHASGTM</sequence>
<organism evidence="2 3">
    <name type="scientific">Scophthalmus maximus</name>
    <name type="common">Turbot</name>
    <name type="synonym">Psetta maxima</name>
    <dbReference type="NCBI Taxonomy" id="52904"/>
    <lineage>
        <taxon>Eukaryota</taxon>
        <taxon>Metazoa</taxon>
        <taxon>Chordata</taxon>
        <taxon>Craniata</taxon>
        <taxon>Vertebrata</taxon>
        <taxon>Euteleostomi</taxon>
        <taxon>Actinopterygii</taxon>
        <taxon>Neopterygii</taxon>
        <taxon>Teleostei</taxon>
        <taxon>Neoteleostei</taxon>
        <taxon>Acanthomorphata</taxon>
        <taxon>Carangaria</taxon>
        <taxon>Pleuronectiformes</taxon>
        <taxon>Pleuronectoidei</taxon>
        <taxon>Scophthalmidae</taxon>
        <taxon>Scophthalmus</taxon>
    </lineage>
</organism>
<feature type="compositionally biased region" description="Polar residues" evidence="1">
    <location>
        <begin position="135"/>
        <end position="144"/>
    </location>
</feature>
<evidence type="ECO:0000313" key="3">
    <source>
        <dbReference type="Proteomes" id="UP000438429"/>
    </source>
</evidence>
<name>A0A6A4SG37_SCOMX</name>
<dbReference type="EMBL" id="VEVO01000014">
    <property type="protein sequence ID" value="KAF0031565.1"/>
    <property type="molecule type" value="Genomic_DNA"/>
</dbReference>